<evidence type="ECO:0000256" key="1">
    <source>
        <dbReference type="SAM" id="SignalP"/>
    </source>
</evidence>
<keyword evidence="1" id="KW-0732">Signal</keyword>
<dbReference type="InterPro" id="IPR003795">
    <property type="entry name" value="DUF192"/>
</dbReference>
<dbReference type="Proteomes" id="UP000295696">
    <property type="component" value="Unassembled WGS sequence"/>
</dbReference>
<reference evidence="2 3" key="1">
    <citation type="submission" date="2019-03" db="EMBL/GenBank/DDBJ databases">
        <title>Genomic Encyclopedia of Type Strains, Phase IV (KMG-IV): sequencing the most valuable type-strain genomes for metagenomic binning, comparative biology and taxonomic classification.</title>
        <authorList>
            <person name="Goeker M."/>
        </authorList>
    </citation>
    <scope>NUCLEOTIDE SEQUENCE [LARGE SCALE GENOMIC DNA]</scope>
    <source>
        <strain evidence="2 3">DSM 104836</strain>
    </source>
</reference>
<dbReference type="Pfam" id="PF02643">
    <property type="entry name" value="DUF192"/>
    <property type="match status" value="1"/>
</dbReference>
<dbReference type="PANTHER" id="PTHR37953:SF1">
    <property type="entry name" value="UPF0127 PROTEIN MJ1496"/>
    <property type="match status" value="1"/>
</dbReference>
<name>A0A4R3JIE5_9RHOB</name>
<dbReference type="InterPro" id="IPR038695">
    <property type="entry name" value="Saro_0823-like_sf"/>
</dbReference>
<protein>
    <recommendedName>
        <fullName evidence="4">DUF192 domain-containing protein</fullName>
    </recommendedName>
</protein>
<proteinExistence type="predicted"/>
<evidence type="ECO:0000313" key="2">
    <source>
        <dbReference type="EMBL" id="TCS65814.1"/>
    </source>
</evidence>
<evidence type="ECO:0008006" key="4">
    <source>
        <dbReference type="Google" id="ProtNLM"/>
    </source>
</evidence>
<organism evidence="2 3">
    <name type="scientific">Primorskyibacter sedentarius</name>
    <dbReference type="NCBI Taxonomy" id="745311"/>
    <lineage>
        <taxon>Bacteria</taxon>
        <taxon>Pseudomonadati</taxon>
        <taxon>Pseudomonadota</taxon>
        <taxon>Alphaproteobacteria</taxon>
        <taxon>Rhodobacterales</taxon>
        <taxon>Roseobacteraceae</taxon>
        <taxon>Primorskyibacter</taxon>
    </lineage>
</organism>
<comment type="caution">
    <text evidence="2">The sequence shown here is derived from an EMBL/GenBank/DDBJ whole genome shotgun (WGS) entry which is preliminary data.</text>
</comment>
<gene>
    <name evidence="2" type="ORF">EDD52_103232</name>
</gene>
<dbReference type="Gene3D" id="2.60.120.1140">
    <property type="entry name" value="Protein of unknown function DUF192"/>
    <property type="match status" value="1"/>
</dbReference>
<dbReference type="EMBL" id="SLZU01000003">
    <property type="protein sequence ID" value="TCS65814.1"/>
    <property type="molecule type" value="Genomic_DNA"/>
</dbReference>
<dbReference type="AlphaFoldDB" id="A0A4R3JIE5"/>
<keyword evidence="3" id="KW-1185">Reference proteome</keyword>
<feature type="chain" id="PRO_5020406563" description="DUF192 domain-containing protein" evidence="1">
    <location>
        <begin position="22"/>
        <end position="155"/>
    </location>
</feature>
<evidence type="ECO:0000313" key="3">
    <source>
        <dbReference type="Proteomes" id="UP000295696"/>
    </source>
</evidence>
<accession>A0A4R3JIE5</accession>
<dbReference type="PANTHER" id="PTHR37953">
    <property type="entry name" value="UPF0127 PROTEIN MJ1496"/>
    <property type="match status" value="1"/>
</dbReference>
<feature type="signal peptide" evidence="1">
    <location>
        <begin position="1"/>
        <end position="21"/>
    </location>
</feature>
<sequence>MGIRSLTLAIAALLAAGQASACRDDRVSLRGDWGQAQFAVEVADDGAERAKGLMHRSEMPKSAGMLFVYDRPGSVAFWMRNTLIPLDMIFADAAGVVQKVHAMAIPLDETSIPGGSNIQYVLEINGGLADAMGIVAGSQMQHPAIGEAAAWPCEP</sequence>